<dbReference type="AlphaFoldDB" id="A0A812K5Z6"/>
<name>A0A812K5Z6_9DINO</name>
<dbReference type="Gene3D" id="3.10.450.50">
    <property type="match status" value="1"/>
</dbReference>
<dbReference type="Pfam" id="PF11533">
    <property type="entry name" value="AtzH-like"/>
    <property type="match status" value="1"/>
</dbReference>
<dbReference type="OrthoDB" id="406950at2759"/>
<dbReference type="EMBL" id="CAJNJA010007303">
    <property type="protein sequence ID" value="CAE7222961.1"/>
    <property type="molecule type" value="Genomic_DNA"/>
</dbReference>
<dbReference type="SUPFAM" id="SSF54427">
    <property type="entry name" value="NTF2-like"/>
    <property type="match status" value="1"/>
</dbReference>
<protein>
    <recommendedName>
        <fullName evidence="3">DUF4440 domain-containing protein</fullName>
    </recommendedName>
</protein>
<evidence type="ECO:0000313" key="1">
    <source>
        <dbReference type="EMBL" id="CAE7222961.1"/>
    </source>
</evidence>
<proteinExistence type="predicted"/>
<comment type="caution">
    <text evidence="1">The sequence shown here is derived from an EMBL/GenBank/DDBJ whole genome shotgun (WGS) entry which is preliminary data.</text>
</comment>
<organism evidence="1 2">
    <name type="scientific">Symbiodinium necroappetens</name>
    <dbReference type="NCBI Taxonomy" id="1628268"/>
    <lineage>
        <taxon>Eukaryota</taxon>
        <taxon>Sar</taxon>
        <taxon>Alveolata</taxon>
        <taxon>Dinophyceae</taxon>
        <taxon>Suessiales</taxon>
        <taxon>Symbiodiniaceae</taxon>
        <taxon>Symbiodinium</taxon>
    </lineage>
</organism>
<sequence length="146" mass="16497">MLGRSSRWLTLAGYRAFSGVPGHSINDPQVLQEVAHEFRLYESALCNNDVKALDRFFFDNPSTVRFGTSENLYGYEAIQAFRQGRSPPGDRRILKSVITTYGPDFAVANVEFQRDGSSKIGRQSQTWLRTSEGWKVVSAHVSMMEK</sequence>
<evidence type="ECO:0008006" key="3">
    <source>
        <dbReference type="Google" id="ProtNLM"/>
    </source>
</evidence>
<accession>A0A812K5Z6</accession>
<dbReference type="InterPro" id="IPR024507">
    <property type="entry name" value="AtzH-like"/>
</dbReference>
<evidence type="ECO:0000313" key="2">
    <source>
        <dbReference type="Proteomes" id="UP000601435"/>
    </source>
</evidence>
<reference evidence="1" key="1">
    <citation type="submission" date="2021-02" db="EMBL/GenBank/DDBJ databases">
        <authorList>
            <person name="Dougan E. K."/>
            <person name="Rhodes N."/>
            <person name="Thang M."/>
            <person name="Chan C."/>
        </authorList>
    </citation>
    <scope>NUCLEOTIDE SEQUENCE</scope>
</reference>
<dbReference type="NCBIfam" id="NF033625">
    <property type="entry name" value="HpxZ"/>
    <property type="match status" value="1"/>
</dbReference>
<gene>
    <name evidence="1" type="ORF">SNEC2469_LOCUS2954</name>
</gene>
<keyword evidence="2" id="KW-1185">Reference proteome</keyword>
<dbReference type="Proteomes" id="UP000601435">
    <property type="component" value="Unassembled WGS sequence"/>
</dbReference>
<dbReference type="InterPro" id="IPR032710">
    <property type="entry name" value="NTF2-like_dom_sf"/>
</dbReference>